<protein>
    <submittedName>
        <fullName evidence="1">Zinc finger MYM-type protein 1-like</fullName>
    </submittedName>
</protein>
<evidence type="ECO:0000313" key="2">
    <source>
        <dbReference type="Proteomes" id="UP000478052"/>
    </source>
</evidence>
<evidence type="ECO:0000313" key="1">
    <source>
        <dbReference type="EMBL" id="KAF0747944.1"/>
    </source>
</evidence>
<proteinExistence type="predicted"/>
<sequence>MNLPSKLNNSYVYSTVGKNNSLKFKTVNGKDEIRHQYFEIIDTIIKEMNSRFNENIDVLTAVDTCDPISSNFMDIEKLKYLVNIYGQDKMCNMKTITSQSILV</sequence>
<dbReference type="EMBL" id="VUJU01006660">
    <property type="protein sequence ID" value="KAF0747944.1"/>
    <property type="molecule type" value="Genomic_DNA"/>
</dbReference>
<keyword evidence="2" id="KW-1185">Reference proteome</keyword>
<name>A0A6G0Y262_APHCR</name>
<dbReference type="AlphaFoldDB" id="A0A6G0Y262"/>
<dbReference type="Proteomes" id="UP000478052">
    <property type="component" value="Unassembled WGS sequence"/>
</dbReference>
<comment type="caution">
    <text evidence="1">The sequence shown here is derived from an EMBL/GenBank/DDBJ whole genome shotgun (WGS) entry which is preliminary data.</text>
</comment>
<dbReference type="OrthoDB" id="8963737at2759"/>
<reference evidence="1 2" key="1">
    <citation type="submission" date="2019-08" db="EMBL/GenBank/DDBJ databases">
        <title>Whole genome of Aphis craccivora.</title>
        <authorList>
            <person name="Voronova N.V."/>
            <person name="Shulinski R.S."/>
            <person name="Bandarenka Y.V."/>
            <person name="Zhorov D.G."/>
            <person name="Warner D."/>
        </authorList>
    </citation>
    <scope>NUCLEOTIDE SEQUENCE [LARGE SCALE GENOMIC DNA]</scope>
    <source>
        <strain evidence="1">180601</strain>
        <tissue evidence="1">Whole Body</tissue>
    </source>
</reference>
<gene>
    <name evidence="1" type="ORF">FWK35_00026558</name>
</gene>
<accession>A0A6G0Y262</accession>
<organism evidence="1 2">
    <name type="scientific">Aphis craccivora</name>
    <name type="common">Cowpea aphid</name>
    <dbReference type="NCBI Taxonomy" id="307492"/>
    <lineage>
        <taxon>Eukaryota</taxon>
        <taxon>Metazoa</taxon>
        <taxon>Ecdysozoa</taxon>
        <taxon>Arthropoda</taxon>
        <taxon>Hexapoda</taxon>
        <taxon>Insecta</taxon>
        <taxon>Pterygota</taxon>
        <taxon>Neoptera</taxon>
        <taxon>Paraneoptera</taxon>
        <taxon>Hemiptera</taxon>
        <taxon>Sternorrhyncha</taxon>
        <taxon>Aphidomorpha</taxon>
        <taxon>Aphidoidea</taxon>
        <taxon>Aphididae</taxon>
        <taxon>Aphidini</taxon>
        <taxon>Aphis</taxon>
        <taxon>Aphis</taxon>
    </lineage>
</organism>